<feature type="transmembrane region" description="Helical" evidence="2">
    <location>
        <begin position="178"/>
        <end position="196"/>
    </location>
</feature>
<keyword evidence="2" id="KW-0472">Membrane</keyword>
<feature type="transmembrane region" description="Helical" evidence="2">
    <location>
        <begin position="428"/>
        <end position="450"/>
    </location>
</feature>
<reference evidence="4" key="1">
    <citation type="submission" date="2021-01" db="EMBL/GenBank/DDBJ databases">
        <title>Whole genome shotgun sequence of Catellatospora methionotrophica NBRC 14553.</title>
        <authorList>
            <person name="Komaki H."/>
            <person name="Tamura T."/>
        </authorList>
    </citation>
    <scope>NUCLEOTIDE SEQUENCE</scope>
    <source>
        <strain evidence="4">NBRC 14553</strain>
    </source>
</reference>
<feature type="transmembrane region" description="Helical" evidence="2">
    <location>
        <begin position="462"/>
        <end position="480"/>
    </location>
</feature>
<feature type="compositionally biased region" description="Basic and acidic residues" evidence="1">
    <location>
        <begin position="592"/>
        <end position="617"/>
    </location>
</feature>
<organism evidence="4 5">
    <name type="scientific">Catellatospora methionotrophica</name>
    <dbReference type="NCBI Taxonomy" id="121620"/>
    <lineage>
        <taxon>Bacteria</taxon>
        <taxon>Bacillati</taxon>
        <taxon>Actinomycetota</taxon>
        <taxon>Actinomycetes</taxon>
        <taxon>Micromonosporales</taxon>
        <taxon>Micromonosporaceae</taxon>
        <taxon>Catellatospora</taxon>
    </lineage>
</organism>
<evidence type="ECO:0000256" key="1">
    <source>
        <dbReference type="SAM" id="MobiDB-lite"/>
    </source>
</evidence>
<dbReference type="EMBL" id="BONJ01000011">
    <property type="protein sequence ID" value="GIG14371.1"/>
    <property type="molecule type" value="Genomic_DNA"/>
</dbReference>
<comment type="caution">
    <text evidence="4">The sequence shown here is derived from an EMBL/GenBank/DDBJ whole genome shotgun (WGS) entry which is preliminary data.</text>
</comment>
<accession>A0A8J3PEA2</accession>
<feature type="transmembrane region" description="Helical" evidence="2">
    <location>
        <begin position="391"/>
        <end position="416"/>
    </location>
</feature>
<feature type="compositionally biased region" description="Basic and acidic residues" evidence="1">
    <location>
        <begin position="550"/>
        <end position="565"/>
    </location>
</feature>
<feature type="transmembrane region" description="Helical" evidence="2">
    <location>
        <begin position="369"/>
        <end position="385"/>
    </location>
</feature>
<evidence type="ECO:0000256" key="2">
    <source>
        <dbReference type="SAM" id="Phobius"/>
    </source>
</evidence>
<keyword evidence="3" id="KW-0732">Signal</keyword>
<dbReference type="Proteomes" id="UP000660339">
    <property type="component" value="Unassembled WGS sequence"/>
</dbReference>
<feature type="compositionally biased region" description="Polar residues" evidence="1">
    <location>
        <begin position="507"/>
        <end position="530"/>
    </location>
</feature>
<protein>
    <recommendedName>
        <fullName evidence="6">MFS transporter</fullName>
    </recommendedName>
</protein>
<sequence length="617" mass="65681">MPAILATMVLALGTLFGAPVQAAAASATAVAPGDKLCSLEEWTARGLDECIKRLQEVSAARVQCLSAPNPAAPDSGLGGWFVSKPTWTTGADGSSYLLYSEYGYAGYDYTTYDINCVQTVMHPDYKLENTIANGEFMLAAGIVGVSNALRERAWAPDEMWGWADPLVEKATTALYKQVFSVFGVITLAVIGVYLLWRSRQAQMSMALTTVGWALLVMVGVTAIASWPVQSAKAADSTLVSVLSVVHDAVGPRAQAPTVCDDTTPGACEDKRPPAVRAGDTAVQALLYRNWLRGVLGSADSETAKKYGPALYRAKSLSWDDVAAIQDDSSRRDGIIRAKQSDWMKVAEQIKTEDPEAYEYLRGTKGMERIGAGFVAILSAFCYAAFDIVASLLVLLGFLIIRWAVIAAPALGTVGLLRPASAGLRRLVNSVLAALFNVLIFGTGAAVYLFAVDLIMSTSSLAGWLQVTLVLLCGVVGWILLRPYRRITQLGGGSSGTSLLTARPSAPAVSSPNERTPTTVVAPGSTSSTTVPEARPELAVSAEDPAAVVRAEARGGAEPVRTETWRSPDVPESSPAYAVYRPATVPHQAATRAEARTEPTTEPAQRAERRSETWAERS</sequence>
<gene>
    <name evidence="4" type="ORF">Cme02nite_27030</name>
</gene>
<keyword evidence="2" id="KW-0812">Transmembrane</keyword>
<proteinExistence type="predicted"/>
<evidence type="ECO:0000313" key="5">
    <source>
        <dbReference type="Proteomes" id="UP000660339"/>
    </source>
</evidence>
<evidence type="ECO:0008006" key="6">
    <source>
        <dbReference type="Google" id="ProtNLM"/>
    </source>
</evidence>
<feature type="region of interest" description="Disordered" evidence="1">
    <location>
        <begin position="494"/>
        <end position="617"/>
    </location>
</feature>
<feature type="signal peptide" evidence="3">
    <location>
        <begin position="1"/>
        <end position="22"/>
    </location>
</feature>
<evidence type="ECO:0000256" key="3">
    <source>
        <dbReference type="SAM" id="SignalP"/>
    </source>
</evidence>
<evidence type="ECO:0000313" key="4">
    <source>
        <dbReference type="EMBL" id="GIG14371.1"/>
    </source>
</evidence>
<feature type="chain" id="PRO_5038426368" description="MFS transporter" evidence="3">
    <location>
        <begin position="23"/>
        <end position="617"/>
    </location>
</feature>
<name>A0A8J3PEA2_9ACTN</name>
<keyword evidence="5" id="KW-1185">Reference proteome</keyword>
<keyword evidence="2" id="KW-1133">Transmembrane helix</keyword>
<dbReference type="AlphaFoldDB" id="A0A8J3PEA2"/>